<proteinExistence type="predicted"/>
<feature type="compositionally biased region" description="Basic and acidic residues" evidence="1">
    <location>
        <begin position="41"/>
        <end position="80"/>
    </location>
</feature>
<dbReference type="EMBL" id="HF936108">
    <property type="protein sequence ID" value="CCX14988.1"/>
    <property type="molecule type" value="Genomic_DNA"/>
</dbReference>
<evidence type="ECO:0000256" key="1">
    <source>
        <dbReference type="SAM" id="MobiDB-lite"/>
    </source>
</evidence>
<reference evidence="2 3" key="1">
    <citation type="journal article" date="2013" name="PLoS Genet.">
        <title>The genome and development-dependent transcriptomes of Pyronema confluens: a window into fungal evolution.</title>
        <authorList>
            <person name="Traeger S."/>
            <person name="Altegoer F."/>
            <person name="Freitag M."/>
            <person name="Gabaldon T."/>
            <person name="Kempken F."/>
            <person name="Kumar A."/>
            <person name="Marcet-Houben M."/>
            <person name="Poggeler S."/>
            <person name="Stajich J.E."/>
            <person name="Nowrousian M."/>
        </authorList>
    </citation>
    <scope>NUCLEOTIDE SEQUENCE [LARGE SCALE GENOMIC DNA]</scope>
    <source>
        <strain evidence="3">CBS 100304</strain>
        <tissue evidence="2">Vegetative mycelium</tissue>
    </source>
</reference>
<sequence length="80" mass="9411">MPNEKIWRCPKCNFWQTDPVCWKCGSVPPPSKRSCPSGSLNDEHNLRHDLHDENGYHGHYHDHDHDHDHDDSSLMTRDTH</sequence>
<dbReference type="Proteomes" id="UP000018144">
    <property type="component" value="Unassembled WGS sequence"/>
</dbReference>
<evidence type="ECO:0000313" key="2">
    <source>
        <dbReference type="EMBL" id="CCX14988.1"/>
    </source>
</evidence>
<gene>
    <name evidence="2" type="ORF">PCON_01214</name>
</gene>
<organism evidence="2 3">
    <name type="scientific">Pyronema omphalodes (strain CBS 100304)</name>
    <name type="common">Pyronema confluens</name>
    <dbReference type="NCBI Taxonomy" id="1076935"/>
    <lineage>
        <taxon>Eukaryota</taxon>
        <taxon>Fungi</taxon>
        <taxon>Dikarya</taxon>
        <taxon>Ascomycota</taxon>
        <taxon>Pezizomycotina</taxon>
        <taxon>Pezizomycetes</taxon>
        <taxon>Pezizales</taxon>
        <taxon>Pyronemataceae</taxon>
        <taxon>Pyronema</taxon>
    </lineage>
</organism>
<name>U4L8J0_PYROM</name>
<protein>
    <submittedName>
        <fullName evidence="2">Uncharacterized protein</fullName>
    </submittedName>
</protein>
<keyword evidence="3" id="KW-1185">Reference proteome</keyword>
<accession>U4L8J0</accession>
<evidence type="ECO:0000313" key="3">
    <source>
        <dbReference type="Proteomes" id="UP000018144"/>
    </source>
</evidence>
<feature type="region of interest" description="Disordered" evidence="1">
    <location>
        <begin position="27"/>
        <end position="80"/>
    </location>
</feature>
<dbReference type="AlphaFoldDB" id="U4L8J0"/>